<name>A0A168K3F9_MUCCL</name>
<evidence type="ECO:0000313" key="3">
    <source>
        <dbReference type="EMBL" id="OAD01953.1"/>
    </source>
</evidence>
<reference evidence="3 4" key="1">
    <citation type="submission" date="2015-06" db="EMBL/GenBank/DDBJ databases">
        <title>Expansion of signal transduction pathways in fungi by whole-genome duplication.</title>
        <authorList>
            <consortium name="DOE Joint Genome Institute"/>
            <person name="Corrochano L.M."/>
            <person name="Kuo A."/>
            <person name="Marcet-Houben M."/>
            <person name="Polaino S."/>
            <person name="Salamov A."/>
            <person name="Villalobos J.M."/>
            <person name="Alvarez M.I."/>
            <person name="Avalos J."/>
            <person name="Benito E.P."/>
            <person name="Benoit I."/>
            <person name="Burger G."/>
            <person name="Camino L.P."/>
            <person name="Canovas D."/>
            <person name="Cerda-Olmedo E."/>
            <person name="Cheng J.-F."/>
            <person name="Dominguez A."/>
            <person name="Elias M."/>
            <person name="Eslava A.P."/>
            <person name="Glaser F."/>
            <person name="Grimwood J."/>
            <person name="Gutierrez G."/>
            <person name="Heitman J."/>
            <person name="Henrissat B."/>
            <person name="Iturriaga E.A."/>
            <person name="Lang B.F."/>
            <person name="Lavin J.L."/>
            <person name="Lee S."/>
            <person name="Li W."/>
            <person name="Lindquist E."/>
            <person name="Lopez-Garcia S."/>
            <person name="Luque E.M."/>
            <person name="Marcos A.T."/>
            <person name="Martin J."/>
            <person name="Mccluskey K."/>
            <person name="Medina H.R."/>
            <person name="Miralles-Duran A."/>
            <person name="Miyazaki A."/>
            <person name="Munoz-Torres E."/>
            <person name="Oguiza J.A."/>
            <person name="Ohm R."/>
            <person name="Olmedo M."/>
            <person name="Orejas M."/>
            <person name="Ortiz-Castellanos L."/>
            <person name="Pisabarro A.G."/>
            <person name="Rodriguez-Romero J."/>
            <person name="Ruiz-Herrera J."/>
            <person name="Ruiz-Vazquez R."/>
            <person name="Sanz C."/>
            <person name="Schackwitz W."/>
            <person name="Schmutz J."/>
            <person name="Shahriari M."/>
            <person name="Shelest E."/>
            <person name="Silva-Franco F."/>
            <person name="Soanes D."/>
            <person name="Syed K."/>
            <person name="Tagua V.G."/>
            <person name="Talbot N.J."/>
            <person name="Thon M."/>
            <person name="De Vries R.P."/>
            <person name="Wiebenga A."/>
            <person name="Yadav J.S."/>
            <person name="Braun E.L."/>
            <person name="Baker S."/>
            <person name="Garre V."/>
            <person name="Horwitz B."/>
            <person name="Torres-Martinez S."/>
            <person name="Idnurm A."/>
            <person name="Herrera-Estrella A."/>
            <person name="Gabaldon T."/>
            <person name="Grigoriev I.V."/>
        </authorList>
    </citation>
    <scope>NUCLEOTIDE SEQUENCE [LARGE SCALE GENOMIC DNA]</scope>
    <source>
        <strain evidence="3 4">CBS 277.49</strain>
    </source>
</reference>
<dbReference type="EMBL" id="AMYB01000005">
    <property type="protein sequence ID" value="OAD01953.1"/>
    <property type="molecule type" value="Genomic_DNA"/>
</dbReference>
<keyword evidence="4" id="KW-1185">Reference proteome</keyword>
<evidence type="ECO:0000256" key="1">
    <source>
        <dbReference type="SAM" id="MobiDB-lite"/>
    </source>
</evidence>
<dbReference type="AlphaFoldDB" id="A0A168K3F9"/>
<gene>
    <name evidence="3" type="ORF">MUCCIDRAFT_82333</name>
</gene>
<proteinExistence type="predicted"/>
<protein>
    <submittedName>
        <fullName evidence="3">C2H2-type zinc finger transcription factor</fullName>
    </submittedName>
</protein>
<feature type="region of interest" description="Disordered" evidence="1">
    <location>
        <begin position="108"/>
        <end position="140"/>
    </location>
</feature>
<feature type="compositionally biased region" description="Low complexity" evidence="1">
    <location>
        <begin position="113"/>
        <end position="126"/>
    </location>
</feature>
<accession>A0A168K3F9</accession>
<evidence type="ECO:0000313" key="4">
    <source>
        <dbReference type="Proteomes" id="UP000077051"/>
    </source>
</evidence>
<feature type="domain" description="C2H2-type" evidence="2">
    <location>
        <begin position="19"/>
        <end position="41"/>
    </location>
</feature>
<dbReference type="OrthoDB" id="10395610at2759"/>
<dbReference type="PROSITE" id="PS00028">
    <property type="entry name" value="ZINC_FINGER_C2H2_1"/>
    <property type="match status" value="1"/>
</dbReference>
<organism evidence="3 4">
    <name type="scientific">Mucor lusitanicus CBS 277.49</name>
    <dbReference type="NCBI Taxonomy" id="747725"/>
    <lineage>
        <taxon>Eukaryota</taxon>
        <taxon>Fungi</taxon>
        <taxon>Fungi incertae sedis</taxon>
        <taxon>Mucoromycota</taxon>
        <taxon>Mucoromycotina</taxon>
        <taxon>Mucoromycetes</taxon>
        <taxon>Mucorales</taxon>
        <taxon>Mucorineae</taxon>
        <taxon>Mucoraceae</taxon>
        <taxon>Mucor</taxon>
    </lineage>
</organism>
<sequence>MTHQATDPKQVQIALQYPCFICKEVFDTAVDVKSHVIDTHHYPLPDMPSNVLGETRPAEDNVEFTELPDSEEDAKDIKIHSACPSCWFHCPARDALKFEVHIIETHSPCSNDTSQEQAEASTTATSPSPPSQDTEQQEIVPTVEDLYQKLGDLAECVRAYMGRE</sequence>
<dbReference type="Proteomes" id="UP000077051">
    <property type="component" value="Unassembled WGS sequence"/>
</dbReference>
<dbReference type="VEuPathDB" id="FungiDB:MUCCIDRAFT_82333"/>
<evidence type="ECO:0000259" key="2">
    <source>
        <dbReference type="PROSITE" id="PS00028"/>
    </source>
</evidence>
<comment type="caution">
    <text evidence="3">The sequence shown here is derived from an EMBL/GenBank/DDBJ whole genome shotgun (WGS) entry which is preliminary data.</text>
</comment>
<dbReference type="InterPro" id="IPR013087">
    <property type="entry name" value="Znf_C2H2_type"/>
</dbReference>